<gene>
    <name evidence="1" type="ORF">C5Y93_06415</name>
</gene>
<accession>A0A2S8GQV4</accession>
<name>A0A2S8GQV4_9BACT</name>
<reference evidence="1 2" key="1">
    <citation type="submission" date="2018-02" db="EMBL/GenBank/DDBJ databases">
        <title>Comparative genomes isolates from brazilian mangrove.</title>
        <authorList>
            <person name="Araujo J.E."/>
            <person name="Taketani R.G."/>
            <person name="Silva M.C.P."/>
            <person name="Loureco M.V."/>
            <person name="Andreote F.D."/>
        </authorList>
    </citation>
    <scope>NUCLEOTIDE SEQUENCE [LARGE SCALE GENOMIC DNA]</scope>
    <source>
        <strain evidence="1 2">Nap-Phe MGV</strain>
    </source>
</reference>
<comment type="caution">
    <text evidence="1">The sequence shown here is derived from an EMBL/GenBank/DDBJ whole genome shotgun (WGS) entry which is preliminary data.</text>
</comment>
<evidence type="ECO:0000313" key="2">
    <source>
        <dbReference type="Proteomes" id="UP000237819"/>
    </source>
</evidence>
<evidence type="ECO:0000313" key="1">
    <source>
        <dbReference type="EMBL" id="PQO46782.1"/>
    </source>
</evidence>
<dbReference type="EMBL" id="PUHZ01000007">
    <property type="protein sequence ID" value="PQO46782.1"/>
    <property type="molecule type" value="Genomic_DNA"/>
</dbReference>
<protein>
    <submittedName>
        <fullName evidence="1">Uncharacterized protein</fullName>
    </submittedName>
</protein>
<proteinExistence type="predicted"/>
<dbReference type="Proteomes" id="UP000237819">
    <property type="component" value="Unassembled WGS sequence"/>
</dbReference>
<sequence>MIQNSGKEVIGGGPTDLWKELEQNGGRKEGTLGHNVANSEKSCHKIITEKRVAYTRLRDPIAR</sequence>
<dbReference type="AlphaFoldDB" id="A0A2S8GQV4"/>
<organism evidence="1 2">
    <name type="scientific">Blastopirellula marina</name>
    <dbReference type="NCBI Taxonomy" id="124"/>
    <lineage>
        <taxon>Bacteria</taxon>
        <taxon>Pseudomonadati</taxon>
        <taxon>Planctomycetota</taxon>
        <taxon>Planctomycetia</taxon>
        <taxon>Pirellulales</taxon>
        <taxon>Pirellulaceae</taxon>
        <taxon>Blastopirellula</taxon>
    </lineage>
</organism>